<feature type="compositionally biased region" description="Polar residues" evidence="1">
    <location>
        <begin position="136"/>
        <end position="148"/>
    </location>
</feature>
<dbReference type="Proteomes" id="UP001316803">
    <property type="component" value="Unassembled WGS sequence"/>
</dbReference>
<feature type="compositionally biased region" description="Polar residues" evidence="1">
    <location>
        <begin position="660"/>
        <end position="687"/>
    </location>
</feature>
<feature type="region of interest" description="Disordered" evidence="1">
    <location>
        <begin position="202"/>
        <end position="249"/>
    </location>
</feature>
<dbReference type="EMBL" id="JAKLMC020000003">
    <property type="protein sequence ID" value="KAK5957144.1"/>
    <property type="molecule type" value="Genomic_DNA"/>
</dbReference>
<feature type="compositionally biased region" description="Low complexity" evidence="1">
    <location>
        <begin position="236"/>
        <end position="247"/>
    </location>
</feature>
<feature type="compositionally biased region" description="Polar residues" evidence="1">
    <location>
        <begin position="175"/>
        <end position="188"/>
    </location>
</feature>
<feature type="compositionally biased region" description="Polar residues" evidence="1">
    <location>
        <begin position="527"/>
        <end position="545"/>
    </location>
</feature>
<dbReference type="AlphaFoldDB" id="A0AAN8EJM5"/>
<feature type="region of interest" description="Disordered" evidence="1">
    <location>
        <begin position="652"/>
        <end position="701"/>
    </location>
</feature>
<feature type="region of interest" description="Disordered" evidence="1">
    <location>
        <begin position="131"/>
        <end position="188"/>
    </location>
</feature>
<feature type="compositionally biased region" description="Basic residues" evidence="1">
    <location>
        <begin position="399"/>
        <end position="410"/>
    </location>
</feature>
<feature type="compositionally biased region" description="Low complexity" evidence="1">
    <location>
        <begin position="208"/>
        <end position="221"/>
    </location>
</feature>
<evidence type="ECO:0000313" key="2">
    <source>
        <dbReference type="EMBL" id="KAK5957144.1"/>
    </source>
</evidence>
<feature type="compositionally biased region" description="Low complexity" evidence="1">
    <location>
        <begin position="500"/>
        <end position="516"/>
    </location>
</feature>
<evidence type="ECO:0000313" key="3">
    <source>
        <dbReference type="Proteomes" id="UP001316803"/>
    </source>
</evidence>
<organism evidence="2 3">
    <name type="scientific">Knufia fluminis</name>
    <dbReference type="NCBI Taxonomy" id="191047"/>
    <lineage>
        <taxon>Eukaryota</taxon>
        <taxon>Fungi</taxon>
        <taxon>Dikarya</taxon>
        <taxon>Ascomycota</taxon>
        <taxon>Pezizomycotina</taxon>
        <taxon>Eurotiomycetes</taxon>
        <taxon>Chaetothyriomycetidae</taxon>
        <taxon>Chaetothyriales</taxon>
        <taxon>Trichomeriaceae</taxon>
        <taxon>Knufia</taxon>
    </lineage>
</organism>
<feature type="compositionally biased region" description="Basic and acidic residues" evidence="1">
    <location>
        <begin position="470"/>
        <end position="483"/>
    </location>
</feature>
<keyword evidence="3" id="KW-1185">Reference proteome</keyword>
<sequence length="701" mass="77312">METRFKKFITTRRGRSATLADNDLAHQSAPYEASSPALRPPIFLYQPLAKSALELQRDCERDVAAPVRSFSYDQVTPGKAPIFIKSLPQKGNGPIKLQASRRMSSGELITNADDSQRMLQNIRDGDYVVGRKERSLSSSQGRSNTNVNEPRVSRVRSPNHSPLPTPKSPTPTGSQTCPTTPSLVQDSPLSGRLENFEIANPTIGLGLTSPSSVSTSRPSPTQESHDDYRSSFGRQSTSHDSSRSHLSAAQSGNATLQALRKAEYSRLVDIYGADVAARNLARLDHEHLHSSIGPVSPFQLPYSPVIFEPLPAPPADHRDAESGRTSRMSEVSSEWSGASSPQRRSYVSSYAESSSATRQKSIVDDDPAATREDIRNMVEQMRSTYLSAFEQRTPPAARTKPRKKKQRKPKLMTSPALGTPDQHSPRSPPLSGKQTFHADESDSDAPYTRRINSQPVSGTGRLSPIQASPRKNDEHEQGIRRADSATLGGLMAEMKRSRIRASQSSRRQSEQKSAASTPRESNFRPVTPTNLSRVEQKNSWQDFESQGTQHLPPLTPQQPPREEKANSWLNLESDSAEEPFVDSPYDVPRDLHQPRILSQHSVSIDKDQYQSESSVPGYSNSFDTIYDDLFGKNDKDFWSSSSSVGRPPSLTIPALHTDALPTSNHTSSQSTPKKTSHTLSITESPENTHLARTGQMEGNFI</sequence>
<protein>
    <submittedName>
        <fullName evidence="2">Uncharacterized protein</fullName>
    </submittedName>
</protein>
<comment type="caution">
    <text evidence="2">The sequence shown here is derived from an EMBL/GenBank/DDBJ whole genome shotgun (WGS) entry which is preliminary data.</text>
</comment>
<feature type="region of interest" description="Disordered" evidence="1">
    <location>
        <begin position="309"/>
        <end position="369"/>
    </location>
</feature>
<feature type="compositionally biased region" description="Basic and acidic residues" evidence="1">
    <location>
        <begin position="315"/>
        <end position="324"/>
    </location>
</feature>
<reference evidence="2 3" key="1">
    <citation type="submission" date="2022-12" db="EMBL/GenBank/DDBJ databases">
        <title>Genomic features and morphological characterization of a novel Knufia sp. strain isolated from spacecraft assembly facility.</title>
        <authorList>
            <person name="Teixeira M."/>
            <person name="Chander A.M."/>
            <person name="Stajich J.E."/>
            <person name="Venkateswaran K."/>
        </authorList>
    </citation>
    <scope>NUCLEOTIDE SEQUENCE [LARGE SCALE GENOMIC DNA]</scope>
    <source>
        <strain evidence="2 3">FJI-L2-BK-P2</strain>
    </source>
</reference>
<name>A0AAN8EJM5_9EURO</name>
<accession>A0AAN8EJM5</accession>
<gene>
    <name evidence="2" type="ORF">OHC33_001513</name>
</gene>
<feature type="region of interest" description="Disordered" evidence="1">
    <location>
        <begin position="386"/>
        <end position="565"/>
    </location>
</feature>
<feature type="compositionally biased region" description="Low complexity" evidence="1">
    <location>
        <begin position="329"/>
        <end position="356"/>
    </location>
</feature>
<evidence type="ECO:0000256" key="1">
    <source>
        <dbReference type="SAM" id="MobiDB-lite"/>
    </source>
</evidence>
<proteinExistence type="predicted"/>